<sequence length="156" mass="16687">MSWALPAKSGDGKRVNLKKGTINGNNCSIKADHPKRRKLCNEAIRGDLNHERILGADPLALNPRAPVEEGKNIINISGVFSPSVIGIKSCHNSNNMGPNPSSLPKTGLKMKQFSGPTKSVNPKQSGQRGLSWKAKALATQLASQAQEKDESPRQAG</sequence>
<keyword evidence="3" id="KW-1185">Reference proteome</keyword>
<dbReference type="Proteomes" id="UP000250321">
    <property type="component" value="Unassembled WGS sequence"/>
</dbReference>
<dbReference type="EMBL" id="PJQY01003690">
    <property type="protein sequence ID" value="PQM35319.1"/>
    <property type="molecule type" value="Genomic_DNA"/>
</dbReference>
<feature type="compositionally biased region" description="Polar residues" evidence="1">
    <location>
        <begin position="114"/>
        <end position="128"/>
    </location>
</feature>
<dbReference type="AlphaFoldDB" id="A0A314UKT9"/>
<gene>
    <name evidence="2" type="ORF">Pyn_06200</name>
</gene>
<proteinExistence type="predicted"/>
<feature type="compositionally biased region" description="Polar residues" evidence="1">
    <location>
        <begin position="91"/>
        <end position="104"/>
    </location>
</feature>
<evidence type="ECO:0000256" key="1">
    <source>
        <dbReference type="SAM" id="MobiDB-lite"/>
    </source>
</evidence>
<accession>A0A314UKT9</accession>
<evidence type="ECO:0000313" key="3">
    <source>
        <dbReference type="Proteomes" id="UP000250321"/>
    </source>
</evidence>
<dbReference type="OrthoDB" id="10626761at2759"/>
<feature type="region of interest" description="Disordered" evidence="1">
    <location>
        <begin position="91"/>
        <end position="156"/>
    </location>
</feature>
<evidence type="ECO:0000313" key="2">
    <source>
        <dbReference type="EMBL" id="PQM35319.1"/>
    </source>
</evidence>
<organism evidence="2 3">
    <name type="scientific">Prunus yedoensis var. nudiflora</name>
    <dbReference type="NCBI Taxonomy" id="2094558"/>
    <lineage>
        <taxon>Eukaryota</taxon>
        <taxon>Viridiplantae</taxon>
        <taxon>Streptophyta</taxon>
        <taxon>Embryophyta</taxon>
        <taxon>Tracheophyta</taxon>
        <taxon>Spermatophyta</taxon>
        <taxon>Magnoliopsida</taxon>
        <taxon>eudicotyledons</taxon>
        <taxon>Gunneridae</taxon>
        <taxon>Pentapetalae</taxon>
        <taxon>rosids</taxon>
        <taxon>fabids</taxon>
        <taxon>Rosales</taxon>
        <taxon>Rosaceae</taxon>
        <taxon>Amygdaloideae</taxon>
        <taxon>Amygdaleae</taxon>
        <taxon>Prunus</taxon>
    </lineage>
</organism>
<feature type="compositionally biased region" description="Basic and acidic residues" evidence="1">
    <location>
        <begin position="146"/>
        <end position="156"/>
    </location>
</feature>
<comment type="caution">
    <text evidence="2">The sequence shown here is derived from an EMBL/GenBank/DDBJ whole genome shotgun (WGS) entry which is preliminary data.</text>
</comment>
<protein>
    <submittedName>
        <fullName evidence="2">Uncharacterized protein</fullName>
    </submittedName>
</protein>
<reference evidence="2 3" key="1">
    <citation type="submission" date="2018-02" db="EMBL/GenBank/DDBJ databases">
        <title>Draft genome of wild Prunus yedoensis var. nudiflora.</title>
        <authorList>
            <person name="Baek S."/>
            <person name="Kim J.-H."/>
            <person name="Choi K."/>
            <person name="Kim G.-B."/>
            <person name="Cho A."/>
            <person name="Jang H."/>
            <person name="Shin C.-H."/>
            <person name="Yu H.-J."/>
            <person name="Mun J.-H."/>
        </authorList>
    </citation>
    <scope>NUCLEOTIDE SEQUENCE [LARGE SCALE GENOMIC DNA]</scope>
    <source>
        <strain evidence="3">cv. Jeju island</strain>
        <tissue evidence="2">Leaf</tissue>
    </source>
</reference>
<name>A0A314UKT9_PRUYE</name>
<feature type="region of interest" description="Disordered" evidence="1">
    <location>
        <begin position="1"/>
        <end position="20"/>
    </location>
</feature>